<evidence type="ECO:0000256" key="10">
    <source>
        <dbReference type="SAM" id="MobiDB-lite"/>
    </source>
</evidence>
<keyword evidence="2 9" id="KW-1003">Cell membrane</keyword>
<feature type="region of interest" description="Disordered" evidence="10">
    <location>
        <begin position="1"/>
        <end position="26"/>
    </location>
</feature>
<keyword evidence="13" id="KW-1185">Reference proteome</keyword>
<dbReference type="Pfam" id="PF08478">
    <property type="entry name" value="POTRA_1"/>
    <property type="match status" value="1"/>
</dbReference>
<comment type="subcellular location">
    <subcellularLocation>
        <location evidence="9">Cell inner membrane</location>
        <topology evidence="9">Single-pass type II membrane protein</topology>
    </subcellularLocation>
    <subcellularLocation>
        <location evidence="1">Membrane</location>
    </subcellularLocation>
    <text evidence="9">Localizes to the division septum.</text>
</comment>
<dbReference type="AlphaFoldDB" id="A0A0Q3I4S0"/>
<dbReference type="InterPro" id="IPR026579">
    <property type="entry name" value="FtsQ"/>
</dbReference>
<dbReference type="PANTHER" id="PTHR35851:SF1">
    <property type="entry name" value="CELL DIVISION PROTEIN FTSQ"/>
    <property type="match status" value="1"/>
</dbReference>
<dbReference type="Pfam" id="PF03799">
    <property type="entry name" value="FtsQ_DivIB_C"/>
    <property type="match status" value="1"/>
</dbReference>
<protein>
    <recommendedName>
        <fullName evidence="9">Cell division protein FtsQ</fullName>
    </recommendedName>
</protein>
<keyword evidence="7 9" id="KW-0472">Membrane</keyword>
<keyword evidence="3 9" id="KW-0997">Cell inner membrane</keyword>
<comment type="function">
    <text evidence="9">Essential cell division protein.</text>
</comment>
<evidence type="ECO:0000313" key="12">
    <source>
        <dbReference type="EMBL" id="KQK29717.1"/>
    </source>
</evidence>
<keyword evidence="4 9" id="KW-0132">Cell division</keyword>
<dbReference type="Gene3D" id="3.10.20.310">
    <property type="entry name" value="membrane protein fhac"/>
    <property type="match status" value="1"/>
</dbReference>
<proteinExistence type="inferred from homology"/>
<keyword evidence="6 9" id="KW-1133">Transmembrane helix</keyword>
<evidence type="ECO:0000259" key="11">
    <source>
        <dbReference type="PROSITE" id="PS51779"/>
    </source>
</evidence>
<dbReference type="EMBL" id="LMAR01000045">
    <property type="protein sequence ID" value="KQK29717.1"/>
    <property type="molecule type" value="Genomic_DNA"/>
</dbReference>
<sequence>MDGGGRLPRSVKAMTAKPVSAQRRSPAMVPAARLPVRHAGPQLLVGERQGRWMRRTRRSAIAVPLSQRLPQSLGTWLALGFLTLSLGTGFVTGGHWQTLQDNYGEPRHMLARVLGFGIDRVTISGLSGLSEQEVLVAAGIDSKTSLVFFDADEARKQLEATPLIREATVRKLYPGEVSIALTEREPYALWQVKGELFVIAADGTVIDKMDDGRFAYLPLVVGKDANNRAGEYLALRNQAGPFAQHIRAATLISGRRWNLKLDNGMDVRLPEVKPEAAMQRLVSLEGDFRVLEKDVLAIDLRQPDRVVMRLSEEAAAARADQLKSKGKKKGGEA</sequence>
<keyword evidence="8 9" id="KW-0131">Cell cycle</keyword>
<comment type="caution">
    <text evidence="12">The sequence shown here is derived from an EMBL/GenBank/DDBJ whole genome shotgun (WGS) entry which is preliminary data.</text>
</comment>
<dbReference type="GO" id="GO:0090529">
    <property type="term" value="P:cell septum assembly"/>
    <property type="evidence" value="ECO:0007669"/>
    <property type="project" value="InterPro"/>
</dbReference>
<evidence type="ECO:0000256" key="1">
    <source>
        <dbReference type="ARBA" id="ARBA00004370"/>
    </source>
</evidence>
<dbReference type="GO" id="GO:0005886">
    <property type="term" value="C:plasma membrane"/>
    <property type="evidence" value="ECO:0007669"/>
    <property type="project" value="UniProtKB-SubCell"/>
</dbReference>
<dbReference type="OrthoDB" id="9783091at2"/>
<dbReference type="GO" id="GO:0032153">
    <property type="term" value="C:cell division site"/>
    <property type="evidence" value="ECO:0007669"/>
    <property type="project" value="UniProtKB-UniRule"/>
</dbReference>
<dbReference type="HAMAP" id="MF_00911">
    <property type="entry name" value="FtsQ_subfam"/>
    <property type="match status" value="1"/>
</dbReference>
<dbReference type="STRING" id="53254.SAMN05660750_00261"/>
<keyword evidence="5 9" id="KW-0812">Transmembrane</keyword>
<dbReference type="PROSITE" id="PS51779">
    <property type="entry name" value="POTRA"/>
    <property type="match status" value="1"/>
</dbReference>
<evidence type="ECO:0000256" key="2">
    <source>
        <dbReference type="ARBA" id="ARBA00022475"/>
    </source>
</evidence>
<organism evidence="12 13">
    <name type="scientific">Bosea thiooxidans</name>
    <dbReference type="NCBI Taxonomy" id="53254"/>
    <lineage>
        <taxon>Bacteria</taxon>
        <taxon>Pseudomonadati</taxon>
        <taxon>Pseudomonadota</taxon>
        <taxon>Alphaproteobacteria</taxon>
        <taxon>Hyphomicrobiales</taxon>
        <taxon>Boseaceae</taxon>
        <taxon>Bosea</taxon>
    </lineage>
</organism>
<reference evidence="12 13" key="1">
    <citation type="submission" date="2015-10" db="EMBL/GenBank/DDBJ databases">
        <title>Draft genome of Bosea thiooxidans.</title>
        <authorList>
            <person name="Wang X."/>
        </authorList>
    </citation>
    <scope>NUCLEOTIDE SEQUENCE [LARGE SCALE GENOMIC DNA]</scope>
    <source>
        <strain evidence="12 13">CGMCC 9174</strain>
    </source>
</reference>
<dbReference type="InterPro" id="IPR045335">
    <property type="entry name" value="FtsQ_C_sf"/>
</dbReference>
<evidence type="ECO:0000256" key="8">
    <source>
        <dbReference type="ARBA" id="ARBA00023306"/>
    </source>
</evidence>
<dbReference type="InterPro" id="IPR034746">
    <property type="entry name" value="POTRA"/>
</dbReference>
<evidence type="ECO:0000313" key="13">
    <source>
        <dbReference type="Proteomes" id="UP000051562"/>
    </source>
</evidence>
<dbReference type="Gene3D" id="3.40.50.11690">
    <property type="entry name" value="Cell division protein FtsQ/DivIB"/>
    <property type="match status" value="1"/>
</dbReference>
<accession>A0A0Q3I4S0</accession>
<evidence type="ECO:0000256" key="4">
    <source>
        <dbReference type="ARBA" id="ARBA00022618"/>
    </source>
</evidence>
<feature type="domain" description="POTRA" evidence="11">
    <location>
        <begin position="116"/>
        <end position="184"/>
    </location>
</feature>
<name>A0A0Q3I4S0_9HYPH</name>
<dbReference type="GO" id="GO:0043093">
    <property type="term" value="P:FtsZ-dependent cytokinesis"/>
    <property type="evidence" value="ECO:0007669"/>
    <property type="project" value="UniProtKB-UniRule"/>
</dbReference>
<evidence type="ECO:0000256" key="9">
    <source>
        <dbReference type="HAMAP-Rule" id="MF_00911"/>
    </source>
</evidence>
<evidence type="ECO:0000256" key="3">
    <source>
        <dbReference type="ARBA" id="ARBA00022519"/>
    </source>
</evidence>
<evidence type="ECO:0000256" key="7">
    <source>
        <dbReference type="ARBA" id="ARBA00023136"/>
    </source>
</evidence>
<evidence type="ECO:0000256" key="6">
    <source>
        <dbReference type="ARBA" id="ARBA00022989"/>
    </source>
</evidence>
<gene>
    <name evidence="9" type="primary">ftsQ</name>
    <name evidence="12" type="ORF">ARD30_05010</name>
</gene>
<dbReference type="Proteomes" id="UP000051562">
    <property type="component" value="Unassembled WGS sequence"/>
</dbReference>
<dbReference type="InterPro" id="IPR005548">
    <property type="entry name" value="Cell_div_FtsQ/DivIB_C"/>
</dbReference>
<dbReference type="PANTHER" id="PTHR35851">
    <property type="entry name" value="CELL DIVISION PROTEIN FTSQ"/>
    <property type="match status" value="1"/>
</dbReference>
<evidence type="ECO:0000256" key="5">
    <source>
        <dbReference type="ARBA" id="ARBA00022692"/>
    </source>
</evidence>
<comment type="similarity">
    <text evidence="9">Belongs to the FtsQ/DivIB family. FtsQ subfamily.</text>
</comment>
<dbReference type="InterPro" id="IPR013685">
    <property type="entry name" value="POTRA_FtsQ_type"/>
</dbReference>